<dbReference type="EMBL" id="JBHRSF010000044">
    <property type="protein sequence ID" value="MFC2995902.1"/>
    <property type="molecule type" value="Genomic_DNA"/>
</dbReference>
<feature type="domain" description="HTH araC/xylS-type" evidence="3">
    <location>
        <begin position="221"/>
        <end position="290"/>
    </location>
</feature>
<dbReference type="InterPro" id="IPR009057">
    <property type="entry name" value="Homeodomain-like_sf"/>
</dbReference>
<evidence type="ECO:0000313" key="5">
    <source>
        <dbReference type="Proteomes" id="UP001595455"/>
    </source>
</evidence>
<dbReference type="SMART" id="SM00342">
    <property type="entry name" value="HTH_ARAC"/>
    <property type="match status" value="1"/>
</dbReference>
<dbReference type="InterPro" id="IPR018060">
    <property type="entry name" value="HTH_AraC"/>
</dbReference>
<keyword evidence="2" id="KW-0804">Transcription</keyword>
<dbReference type="SUPFAM" id="SSF52317">
    <property type="entry name" value="Class I glutamine amidotransferase-like"/>
    <property type="match status" value="1"/>
</dbReference>
<gene>
    <name evidence="4" type="ORF">ACFODO_11595</name>
</gene>
<comment type="caution">
    <text evidence="4">The sequence shown here is derived from an EMBL/GenBank/DDBJ whole genome shotgun (WGS) entry which is preliminary data.</text>
</comment>
<organism evidence="4 5">
    <name type="scientific">Acinetobacter sichuanensis</name>
    <dbReference type="NCBI Taxonomy" id="2136183"/>
    <lineage>
        <taxon>Bacteria</taxon>
        <taxon>Pseudomonadati</taxon>
        <taxon>Pseudomonadota</taxon>
        <taxon>Gammaproteobacteria</taxon>
        <taxon>Moraxellales</taxon>
        <taxon>Moraxellaceae</taxon>
        <taxon>Acinetobacter</taxon>
    </lineage>
</organism>
<reference evidence="5" key="1">
    <citation type="journal article" date="2019" name="Int. J. Syst. Evol. Microbiol.">
        <title>The Global Catalogue of Microorganisms (GCM) 10K type strain sequencing project: providing services to taxonomists for standard genome sequencing and annotation.</title>
        <authorList>
            <consortium name="The Broad Institute Genomics Platform"/>
            <consortium name="The Broad Institute Genome Sequencing Center for Infectious Disease"/>
            <person name="Wu L."/>
            <person name="Ma J."/>
        </authorList>
    </citation>
    <scope>NUCLEOTIDE SEQUENCE [LARGE SCALE GENOMIC DNA]</scope>
    <source>
        <strain evidence="5">KCTC 62575</strain>
    </source>
</reference>
<keyword evidence="5" id="KW-1185">Reference proteome</keyword>
<dbReference type="RefSeq" id="WP_228199007.1">
    <property type="nucleotide sequence ID" value="NZ_JBHRSF010000044.1"/>
</dbReference>
<protein>
    <submittedName>
        <fullName evidence="4">GlxA family transcriptional regulator</fullName>
    </submittedName>
</protein>
<evidence type="ECO:0000256" key="1">
    <source>
        <dbReference type="ARBA" id="ARBA00023015"/>
    </source>
</evidence>
<accession>A0ABV7BE98</accession>
<dbReference type="Pfam" id="PF12833">
    <property type="entry name" value="HTH_18"/>
    <property type="match status" value="1"/>
</dbReference>
<dbReference type="InterPro" id="IPR029062">
    <property type="entry name" value="Class_I_gatase-like"/>
</dbReference>
<dbReference type="Gene3D" id="3.40.50.880">
    <property type="match status" value="1"/>
</dbReference>
<dbReference type="Gene3D" id="1.10.10.60">
    <property type="entry name" value="Homeodomain-like"/>
    <property type="match status" value="1"/>
</dbReference>
<dbReference type="PROSITE" id="PS01124">
    <property type="entry name" value="HTH_ARAC_FAMILY_2"/>
    <property type="match status" value="1"/>
</dbReference>
<evidence type="ECO:0000256" key="2">
    <source>
        <dbReference type="ARBA" id="ARBA00023163"/>
    </source>
</evidence>
<evidence type="ECO:0000259" key="3">
    <source>
        <dbReference type="PROSITE" id="PS01124"/>
    </source>
</evidence>
<proteinExistence type="predicted"/>
<keyword evidence="1" id="KW-0805">Transcription regulation</keyword>
<dbReference type="InterPro" id="IPR052158">
    <property type="entry name" value="INH-QAR"/>
</dbReference>
<sequence>MSKDLKRIVEIGLLIYPEVHMATVLGLTDLFNLSNKNKQDALFPTLKVSHWQFDCITQKVIRINETYPELHTEPSIIILPPSLADPISIQLAQTYIPWLRQQNLNGAILASICAGAFLLGETGLIQNQKITLHWQHKELFEKRFPHIQLDLDPLIIDTGEIITAGGVMAWVDLGLQLVERYLDRTAMLKTAQILLVDPPGRQQSYYRAFSPKFDHGDDIILKVQKWLQDVYTQQINLSDLAKYACMEERTFLRRFKKATGMTSIDYCQHLRVDHAREKLQNSQVSIDRISWEVTMIQAPLEKSSTELLG</sequence>
<dbReference type="PANTHER" id="PTHR43130:SF3">
    <property type="entry name" value="HTH-TYPE TRANSCRIPTIONAL REGULATOR RV1931C"/>
    <property type="match status" value="1"/>
</dbReference>
<dbReference type="Pfam" id="PF01965">
    <property type="entry name" value="DJ-1_PfpI"/>
    <property type="match status" value="1"/>
</dbReference>
<dbReference type="InterPro" id="IPR002818">
    <property type="entry name" value="DJ-1/PfpI"/>
</dbReference>
<dbReference type="SUPFAM" id="SSF46689">
    <property type="entry name" value="Homeodomain-like"/>
    <property type="match status" value="1"/>
</dbReference>
<dbReference type="PANTHER" id="PTHR43130">
    <property type="entry name" value="ARAC-FAMILY TRANSCRIPTIONAL REGULATOR"/>
    <property type="match status" value="1"/>
</dbReference>
<name>A0ABV7BE98_9GAMM</name>
<dbReference type="Proteomes" id="UP001595455">
    <property type="component" value="Unassembled WGS sequence"/>
</dbReference>
<evidence type="ECO:0000313" key="4">
    <source>
        <dbReference type="EMBL" id="MFC2995902.1"/>
    </source>
</evidence>